<sequence length="99" mass="10462">MRFWVIALCLLTLLPALSDGRGVAAGAKTEALVAAVSGDLFVVAEQPDAESESENGDGILSPVDIALPRFISLSDTEIVSHGVADYYSNNEIRGPPRFS</sequence>
<feature type="chain" id="PRO_5009209896" evidence="1">
    <location>
        <begin position="19"/>
        <end position="99"/>
    </location>
</feature>
<keyword evidence="3" id="KW-1185">Reference proteome</keyword>
<accession>A0A1E7ZG24</accession>
<dbReference type="Proteomes" id="UP000175691">
    <property type="component" value="Unassembled WGS sequence"/>
</dbReference>
<gene>
    <name evidence="2" type="ORF">BFC18_02555</name>
</gene>
<reference evidence="2 3" key="1">
    <citation type="submission" date="2016-08" db="EMBL/GenBank/DDBJ databases">
        <authorList>
            <person name="Seilhamer J.J."/>
        </authorList>
    </citation>
    <scope>NUCLEOTIDE SEQUENCE [LARGE SCALE GENOMIC DNA]</scope>
    <source>
        <strain evidence="2 3">KCTC 42603</strain>
    </source>
</reference>
<dbReference type="AlphaFoldDB" id="A0A1E7ZG24"/>
<keyword evidence="1" id="KW-0732">Signal</keyword>
<evidence type="ECO:0000313" key="3">
    <source>
        <dbReference type="Proteomes" id="UP000175691"/>
    </source>
</evidence>
<dbReference type="RefSeq" id="WP_070123375.1">
    <property type="nucleotide sequence ID" value="NZ_MDHN01000004.1"/>
</dbReference>
<evidence type="ECO:0000313" key="2">
    <source>
        <dbReference type="EMBL" id="OFC72461.1"/>
    </source>
</evidence>
<protein>
    <submittedName>
        <fullName evidence="2">Uncharacterized protein</fullName>
    </submittedName>
</protein>
<comment type="caution">
    <text evidence="2">The sequence shown here is derived from an EMBL/GenBank/DDBJ whole genome shotgun (WGS) entry which is preliminary data.</text>
</comment>
<name>A0A1E7ZG24_9ALTE</name>
<proteinExistence type="predicted"/>
<evidence type="ECO:0000256" key="1">
    <source>
        <dbReference type="SAM" id="SignalP"/>
    </source>
</evidence>
<organism evidence="2 3">
    <name type="scientific">Alteromonas confluentis</name>
    <dbReference type="NCBI Taxonomy" id="1656094"/>
    <lineage>
        <taxon>Bacteria</taxon>
        <taxon>Pseudomonadati</taxon>
        <taxon>Pseudomonadota</taxon>
        <taxon>Gammaproteobacteria</taxon>
        <taxon>Alteromonadales</taxon>
        <taxon>Alteromonadaceae</taxon>
        <taxon>Alteromonas/Salinimonas group</taxon>
        <taxon>Alteromonas</taxon>
    </lineage>
</organism>
<feature type="signal peptide" evidence="1">
    <location>
        <begin position="1"/>
        <end position="18"/>
    </location>
</feature>
<dbReference type="EMBL" id="MDHN01000004">
    <property type="protein sequence ID" value="OFC72461.1"/>
    <property type="molecule type" value="Genomic_DNA"/>
</dbReference>